<proteinExistence type="inferred from homology"/>
<evidence type="ECO:0000313" key="3">
    <source>
        <dbReference type="Proteomes" id="UP001461341"/>
    </source>
</evidence>
<sequence length="576" mass="66337">MEILNYLKEEEIIAYFSMEIALFKEIPTYSGGLGVLAGDTVRSAADLSLPFVAITLLHRKGYFRQELTPDGNQIEHPVVWDVERLLTPLPQKVRVTIEGREVVIGAWVYVWRSVTGGKVPVIFLDTDLPENVESDRAITHYLYGGDRRYRLKQEIVLGIGGVRMLKALELSVRKYHINEGHAALLALELLRDEVSCQKEEKACLREVRNLCVFTTHTPVEAGHDRFPYDLVREVLGEPLPIDLLKKLGGKDELNMTLLALNLSGYVNGVAKRHSEVSRNMFPGYVIHSITNGVHTFTWTSPAFRELYDRYIPGWAHEPELLARVDVIPDELLWEAHQREKKSLIELVYEKTGILMEKEVFTLGFARRMTAYKRPTFIFADRERLIRIAKRQPFQVIFAGKAHPQDWEGKRLIQEIFKQARELHPHLKIAFLEDYDLEIAKRMVSGVDLWLNTPQKPFEASGTSGMKAAHNGVLHFSVLDGWWIEGCLEGITGWSIGSPPDEKTDDEARREVEDFYGKLEYAILPTFYNHREHWIRLMKNAIGKLAPYFNSHRMMKRYLSEAYFHQPALFTMNNQHV</sequence>
<dbReference type="NCBIfam" id="TIGR02094">
    <property type="entry name" value="more_P_ylases"/>
    <property type="match status" value="1"/>
</dbReference>
<organism evidence="2 3">
    <name type="scientific">Thermatribacter velox</name>
    <dbReference type="NCBI Taxonomy" id="3039681"/>
    <lineage>
        <taxon>Bacteria</taxon>
        <taxon>Pseudomonadati</taxon>
        <taxon>Atribacterota</taxon>
        <taxon>Atribacteria</taxon>
        <taxon>Atribacterales</taxon>
        <taxon>Thermatribacteraceae</taxon>
        <taxon>Thermatribacter</taxon>
    </lineage>
</organism>
<dbReference type="InterPro" id="IPR052182">
    <property type="entry name" value="Glycogen/Maltodextrin_Phosph"/>
</dbReference>
<dbReference type="RefSeq" id="WP_369019394.1">
    <property type="nucleotide sequence ID" value="NZ_CP121689.1"/>
</dbReference>
<dbReference type="Proteomes" id="UP001461341">
    <property type="component" value="Chromosome"/>
</dbReference>
<dbReference type="EMBL" id="CP121689">
    <property type="protein sequence ID" value="WZL77234.1"/>
    <property type="molecule type" value="Genomic_DNA"/>
</dbReference>
<dbReference type="InterPro" id="IPR000811">
    <property type="entry name" value="Glyco_trans_35"/>
</dbReference>
<dbReference type="SUPFAM" id="SSF53756">
    <property type="entry name" value="UDP-Glycosyltransferase/glycogen phosphorylase"/>
    <property type="match status" value="1"/>
</dbReference>
<accession>A0ABZ2YE06</accession>
<protein>
    <submittedName>
        <fullName evidence="2">Alpha-glucan family phosphorylase</fullName>
    </submittedName>
</protein>
<evidence type="ECO:0000313" key="2">
    <source>
        <dbReference type="EMBL" id="WZL77234.1"/>
    </source>
</evidence>
<reference evidence="2 3" key="1">
    <citation type="submission" date="2023-03" db="EMBL/GenBank/DDBJ databases">
        <title>Novel Species.</title>
        <authorList>
            <person name="Ma S."/>
        </authorList>
    </citation>
    <scope>NUCLEOTIDE SEQUENCE [LARGE SCALE GENOMIC DNA]</scope>
    <source>
        <strain evidence="2 3">B11</strain>
    </source>
</reference>
<dbReference type="PANTHER" id="PTHR42655">
    <property type="entry name" value="GLYCOGEN PHOSPHORYLASE"/>
    <property type="match status" value="1"/>
</dbReference>
<name>A0ABZ2YE06_9BACT</name>
<gene>
    <name evidence="2" type="primary">glgP</name>
    <name evidence="2" type="ORF">QBE54_04870</name>
</gene>
<dbReference type="InterPro" id="IPR011834">
    <property type="entry name" value="Agluc_phsphrylas"/>
</dbReference>
<dbReference type="Gene3D" id="3.40.50.2000">
    <property type="entry name" value="Glycogen Phosphorylase B"/>
    <property type="match status" value="2"/>
</dbReference>
<evidence type="ECO:0000256" key="1">
    <source>
        <dbReference type="ARBA" id="ARBA00006047"/>
    </source>
</evidence>
<dbReference type="Pfam" id="PF00343">
    <property type="entry name" value="Phosphorylase"/>
    <property type="match status" value="1"/>
</dbReference>
<comment type="similarity">
    <text evidence="1">Belongs to the glycogen phosphorylase family.</text>
</comment>
<keyword evidence="3" id="KW-1185">Reference proteome</keyword>
<dbReference type="PANTHER" id="PTHR42655:SF1">
    <property type="entry name" value="GLYCOGEN PHOSPHORYLASE"/>
    <property type="match status" value="1"/>
</dbReference>